<proteinExistence type="predicted"/>
<protein>
    <submittedName>
        <fullName evidence="1">Unnamed protein product</fullName>
    </submittedName>
</protein>
<dbReference type="Proteomes" id="UP001165101">
    <property type="component" value="Unassembled WGS sequence"/>
</dbReference>
<gene>
    <name evidence="1" type="ORF">Cboi01_000225200</name>
</gene>
<organism evidence="1 2">
    <name type="scientific">Candida boidinii</name>
    <name type="common">Yeast</name>
    <dbReference type="NCBI Taxonomy" id="5477"/>
    <lineage>
        <taxon>Eukaryota</taxon>
        <taxon>Fungi</taxon>
        <taxon>Dikarya</taxon>
        <taxon>Ascomycota</taxon>
        <taxon>Saccharomycotina</taxon>
        <taxon>Pichiomycetes</taxon>
        <taxon>Pichiales</taxon>
        <taxon>Pichiaceae</taxon>
        <taxon>Ogataea</taxon>
        <taxon>Ogataea/Candida clade</taxon>
    </lineage>
</organism>
<comment type="caution">
    <text evidence="1">The sequence shown here is derived from an EMBL/GenBank/DDBJ whole genome shotgun (WGS) entry which is preliminary data.</text>
</comment>
<evidence type="ECO:0000313" key="2">
    <source>
        <dbReference type="Proteomes" id="UP001165101"/>
    </source>
</evidence>
<evidence type="ECO:0000313" key="1">
    <source>
        <dbReference type="EMBL" id="GME91315.1"/>
    </source>
</evidence>
<keyword evidence="2" id="KW-1185">Reference proteome</keyword>
<dbReference type="EMBL" id="BSXV01000977">
    <property type="protein sequence ID" value="GME91315.1"/>
    <property type="molecule type" value="Genomic_DNA"/>
</dbReference>
<accession>A0ACB5TN45</accession>
<name>A0ACB5TN45_CANBO</name>
<sequence length="310" mass="36209">MAEFSIAGHRGFKELYPENSLFGYEKAYEAGADVIETDLQLSHDGILVISHDTSTKRVYGKEYIIGDTNYSPDLENLKTINEPHEKMIKFVDLCKWCLNKKLNDGKKIKLMLDIKPIYDPKRMIGKILIALQEVEENLEIWKELIIFGIWSPNYYFEFMNGFEIINIAFDLDICINFIKSIKEQGGKLSGISIVHFVINNEYTKKKLDQLLIDNIDLKIWFWTVNDYNTYLRCKNSLPINKLSGFITDNPLKFKEYINKSLTLKFLPKQSFLQKLYSFTTGWFYLGMLNLHNKGYRITRAIQFLQALGLM</sequence>
<reference evidence="1" key="1">
    <citation type="submission" date="2023-04" db="EMBL/GenBank/DDBJ databases">
        <title>Candida boidinii NBRC 1967.</title>
        <authorList>
            <person name="Ichikawa N."/>
            <person name="Sato H."/>
            <person name="Tonouchi N."/>
        </authorList>
    </citation>
    <scope>NUCLEOTIDE SEQUENCE</scope>
    <source>
        <strain evidence="1">NBRC 1967</strain>
    </source>
</reference>